<gene>
    <name evidence="1" type="ORF">C4N18_00820</name>
</gene>
<keyword evidence="1" id="KW-0808">Transferase</keyword>
<dbReference type="EMBL" id="CP028103">
    <property type="protein sequence ID" value="AVQ29835.1"/>
    <property type="molecule type" value="Genomic_DNA"/>
</dbReference>
<evidence type="ECO:0000313" key="1">
    <source>
        <dbReference type="EMBL" id="AVQ29835.1"/>
    </source>
</evidence>
<reference evidence="2" key="1">
    <citation type="journal article" date="2018" name="MSphere">
        <title>Fusobacterium Genomics Using MinION and Illumina Sequencing Enables Genome Completion and Correction.</title>
        <authorList>
            <person name="Todd S.M."/>
            <person name="Settlage R.E."/>
            <person name="Lahmers K.K."/>
            <person name="Slade D.J."/>
        </authorList>
    </citation>
    <scope>NUCLEOTIDE SEQUENCE [LARGE SCALE GENOMIC DNA]</scope>
    <source>
        <strain evidence="2">ATCC 27725</strain>
    </source>
</reference>
<dbReference type="Gene3D" id="3.90.1150.10">
    <property type="entry name" value="Aspartate Aminotransferase, domain 1"/>
    <property type="match status" value="1"/>
</dbReference>
<dbReference type="InterPro" id="IPR015422">
    <property type="entry name" value="PyrdxlP-dep_Trfase_small"/>
</dbReference>
<evidence type="ECO:0000313" key="2">
    <source>
        <dbReference type="Proteomes" id="UP000241238"/>
    </source>
</evidence>
<dbReference type="RefSeq" id="WP_005950932.1">
    <property type="nucleotide sequence ID" value="NZ_CP028103.1"/>
</dbReference>
<dbReference type="SUPFAM" id="SSF53383">
    <property type="entry name" value="PLP-dependent transferases"/>
    <property type="match status" value="1"/>
</dbReference>
<accession>A0ABM6U0N6</accession>
<keyword evidence="2" id="KW-1185">Reference proteome</keyword>
<dbReference type="InterPro" id="IPR015424">
    <property type="entry name" value="PyrdxlP-dep_Trfase"/>
</dbReference>
<dbReference type="InterPro" id="IPR000653">
    <property type="entry name" value="DegT/StrS_aminotransferase"/>
</dbReference>
<sequence>MPYYKKNYGYKKGDFPVAEDYYSREVSIPMYPTLTKKELDYIVKTIKNFKK</sequence>
<dbReference type="GO" id="GO:0008483">
    <property type="term" value="F:transaminase activity"/>
    <property type="evidence" value="ECO:0007669"/>
    <property type="project" value="UniProtKB-KW"/>
</dbReference>
<name>A0ABM6U0N6_FUSVA</name>
<dbReference type="GeneID" id="77466517"/>
<keyword evidence="1" id="KW-0032">Aminotransferase</keyword>
<organism evidence="1 2">
    <name type="scientific">Fusobacterium varium ATCC 27725</name>
    <dbReference type="NCBI Taxonomy" id="469618"/>
    <lineage>
        <taxon>Bacteria</taxon>
        <taxon>Fusobacteriati</taxon>
        <taxon>Fusobacteriota</taxon>
        <taxon>Fusobacteriia</taxon>
        <taxon>Fusobacteriales</taxon>
        <taxon>Fusobacteriaceae</taxon>
        <taxon>Fusobacterium</taxon>
    </lineage>
</organism>
<proteinExistence type="predicted"/>
<dbReference type="Proteomes" id="UP000241238">
    <property type="component" value="Chromosome"/>
</dbReference>
<dbReference type="Pfam" id="PF01041">
    <property type="entry name" value="DegT_DnrJ_EryC1"/>
    <property type="match status" value="1"/>
</dbReference>
<protein>
    <submittedName>
        <fullName evidence="1">DegT/DnrJ/EryC1/StrS aminotransferase family protein</fullName>
    </submittedName>
</protein>